<reference evidence="2 3" key="1">
    <citation type="journal article" date="2013" name="Nat. Genet.">
        <title>The genome of the hydatid tapeworm Echinococcus granulosus.</title>
        <authorList>
            <person name="Zheng H."/>
            <person name="Zhang W."/>
            <person name="Zhang L."/>
            <person name="Zhang Z."/>
            <person name="Li J."/>
            <person name="Lu G."/>
            <person name="Zhu Y."/>
            <person name="Wang Y."/>
            <person name="Huang Y."/>
            <person name="Liu J."/>
            <person name="Kang H."/>
            <person name="Chen J."/>
            <person name="Wang L."/>
            <person name="Chen A."/>
            <person name="Yu S."/>
            <person name="Gao Z."/>
            <person name="Jin L."/>
            <person name="Gu W."/>
            <person name="Wang Z."/>
            <person name="Zhao L."/>
            <person name="Shi B."/>
            <person name="Wen H."/>
            <person name="Lin R."/>
            <person name="Jones M.K."/>
            <person name="Brejova B."/>
            <person name="Vinar T."/>
            <person name="Zhao G."/>
            <person name="McManus D.P."/>
            <person name="Chen Z."/>
            <person name="Zhou Y."/>
            <person name="Wang S."/>
        </authorList>
    </citation>
    <scope>NUCLEOTIDE SEQUENCE [LARGE SCALE GENOMIC DNA]</scope>
</reference>
<proteinExistence type="predicted"/>
<dbReference type="KEGG" id="egl:EGR_03674"/>
<evidence type="ECO:0000256" key="1">
    <source>
        <dbReference type="SAM" id="MobiDB-lite"/>
    </source>
</evidence>
<feature type="region of interest" description="Disordered" evidence="1">
    <location>
        <begin position="1"/>
        <end position="31"/>
    </location>
</feature>
<protein>
    <submittedName>
        <fullName evidence="2">Uncharacterized protein</fullName>
    </submittedName>
</protein>
<name>W6V553_ECHGR</name>
<sequence length="31" mass="3232">MGRQKSLPCRDGTEGGVHALRGGGSLTIFET</sequence>
<dbReference type="Proteomes" id="UP000019149">
    <property type="component" value="Unassembled WGS sequence"/>
</dbReference>
<organism evidence="2 3">
    <name type="scientific">Echinococcus granulosus</name>
    <name type="common">Hydatid tapeworm</name>
    <dbReference type="NCBI Taxonomy" id="6210"/>
    <lineage>
        <taxon>Eukaryota</taxon>
        <taxon>Metazoa</taxon>
        <taxon>Spiralia</taxon>
        <taxon>Lophotrochozoa</taxon>
        <taxon>Platyhelminthes</taxon>
        <taxon>Cestoda</taxon>
        <taxon>Eucestoda</taxon>
        <taxon>Cyclophyllidea</taxon>
        <taxon>Taeniidae</taxon>
        <taxon>Echinococcus</taxon>
        <taxon>Echinococcus granulosus group</taxon>
    </lineage>
</organism>
<evidence type="ECO:0000313" key="2">
    <source>
        <dbReference type="EMBL" id="EUB61384.1"/>
    </source>
</evidence>
<dbReference type="GeneID" id="36339389"/>
<evidence type="ECO:0000313" key="3">
    <source>
        <dbReference type="Proteomes" id="UP000019149"/>
    </source>
</evidence>
<gene>
    <name evidence="2" type="ORF">EGR_03674</name>
</gene>
<comment type="caution">
    <text evidence="2">The sequence shown here is derived from an EMBL/GenBank/DDBJ whole genome shotgun (WGS) entry which is preliminary data.</text>
</comment>
<dbReference type="AlphaFoldDB" id="W6V553"/>
<accession>W6V553</accession>
<dbReference type="RefSeq" id="XP_024352580.1">
    <property type="nucleotide sequence ID" value="XM_024492923.1"/>
</dbReference>
<dbReference type="EMBL" id="APAU02000020">
    <property type="protein sequence ID" value="EUB61384.1"/>
    <property type="molecule type" value="Genomic_DNA"/>
</dbReference>
<dbReference type="CTD" id="36339389"/>
<keyword evidence="3" id="KW-1185">Reference proteome</keyword>